<dbReference type="Pfam" id="PF01381">
    <property type="entry name" value="HTH_3"/>
    <property type="match status" value="1"/>
</dbReference>
<protein>
    <submittedName>
        <fullName evidence="2">Transcriptional regulator</fullName>
    </submittedName>
</protein>
<dbReference type="RefSeq" id="WP_142521747.1">
    <property type="nucleotide sequence ID" value="NZ_CABFWF030000018.1"/>
</dbReference>
<dbReference type="SMART" id="SM00530">
    <property type="entry name" value="HTH_XRE"/>
    <property type="match status" value="1"/>
</dbReference>
<dbReference type="EMBL" id="CABFWF030000018">
    <property type="protein sequence ID" value="CAD7054620.1"/>
    <property type="molecule type" value="Genomic_DNA"/>
</dbReference>
<dbReference type="Proteomes" id="UP000606921">
    <property type="component" value="Unassembled WGS sequence"/>
</dbReference>
<dbReference type="Gene3D" id="1.10.260.40">
    <property type="entry name" value="lambda repressor-like DNA-binding domains"/>
    <property type="match status" value="1"/>
</dbReference>
<feature type="domain" description="HTH cro/C1-type" evidence="1">
    <location>
        <begin position="25"/>
        <end position="78"/>
    </location>
</feature>
<organism evidence="2 3">
    <name type="scientific">Pseudorhizobium endolithicum</name>
    <dbReference type="NCBI Taxonomy" id="1191678"/>
    <lineage>
        <taxon>Bacteria</taxon>
        <taxon>Pseudomonadati</taxon>
        <taxon>Pseudomonadota</taxon>
        <taxon>Alphaproteobacteria</taxon>
        <taxon>Hyphomicrobiales</taxon>
        <taxon>Rhizobiaceae</taxon>
        <taxon>Rhizobium/Agrobacterium group</taxon>
        <taxon>Pseudorhizobium</taxon>
    </lineage>
</organism>
<evidence type="ECO:0000259" key="1">
    <source>
        <dbReference type="PROSITE" id="PS50943"/>
    </source>
</evidence>
<dbReference type="PROSITE" id="PS50943">
    <property type="entry name" value="HTH_CROC1"/>
    <property type="match status" value="1"/>
</dbReference>
<sequence>MSVSMNNFEGAVKTAISPQRVSAALIEVRQSMNYSLDQVAVTTGLTVGELTAIENGDAADPAQLQRIASALGLPPATFLLA</sequence>
<dbReference type="CDD" id="cd00093">
    <property type="entry name" value="HTH_XRE"/>
    <property type="match status" value="1"/>
</dbReference>
<dbReference type="SUPFAM" id="SSF47413">
    <property type="entry name" value="lambda repressor-like DNA-binding domains"/>
    <property type="match status" value="1"/>
</dbReference>
<reference evidence="2 3" key="1">
    <citation type="submission" date="2020-11" db="EMBL/GenBank/DDBJ databases">
        <authorList>
            <person name="Lassalle F."/>
        </authorList>
    </citation>
    <scope>NUCLEOTIDE SEQUENCE [LARGE SCALE GENOMIC DNA]</scope>
    <source>
        <strain evidence="2 3">JC140</strain>
    </source>
</reference>
<evidence type="ECO:0000313" key="2">
    <source>
        <dbReference type="EMBL" id="CAD7054620.1"/>
    </source>
</evidence>
<keyword evidence="3" id="KW-1185">Reference proteome</keyword>
<proteinExistence type="predicted"/>
<accession>A0ABN7JYU6</accession>
<evidence type="ECO:0000313" key="3">
    <source>
        <dbReference type="Proteomes" id="UP000606921"/>
    </source>
</evidence>
<gene>
    <name evidence="2" type="ORF">REJC140_02195</name>
</gene>
<name>A0ABN7JYU6_9HYPH</name>
<comment type="caution">
    <text evidence="2">The sequence shown here is derived from an EMBL/GenBank/DDBJ whole genome shotgun (WGS) entry which is preliminary data.</text>
</comment>
<dbReference type="InterPro" id="IPR010982">
    <property type="entry name" value="Lambda_DNA-bd_dom_sf"/>
</dbReference>
<dbReference type="InterPro" id="IPR001387">
    <property type="entry name" value="Cro/C1-type_HTH"/>
</dbReference>